<dbReference type="AlphaFoldDB" id="A0A5D3BPI5"/>
<protein>
    <submittedName>
        <fullName evidence="9">V-type proton ATPase subunit a3 isoform X2</fullName>
    </submittedName>
</protein>
<sequence>MARKLRFFREQMARAGLSPSSHSLGTPDFDLDNLEVKLGEFEVELLEIKDNNEKLQRNYSELLEYKLVLEKVWNVSIDKKLLKFCQSLLFSNVAYFYIEVVL</sequence>
<organism evidence="9 10">
    <name type="scientific">Cucumis melo var. makuwa</name>
    <name type="common">Oriental melon</name>
    <dbReference type="NCBI Taxonomy" id="1194695"/>
    <lineage>
        <taxon>Eukaryota</taxon>
        <taxon>Viridiplantae</taxon>
        <taxon>Streptophyta</taxon>
        <taxon>Embryophyta</taxon>
        <taxon>Tracheophyta</taxon>
        <taxon>Spermatophyta</taxon>
        <taxon>Magnoliopsida</taxon>
        <taxon>eudicotyledons</taxon>
        <taxon>Gunneridae</taxon>
        <taxon>Pentapetalae</taxon>
        <taxon>rosids</taxon>
        <taxon>fabids</taxon>
        <taxon>Cucurbitales</taxon>
        <taxon>Cucurbitaceae</taxon>
        <taxon>Benincaseae</taxon>
        <taxon>Cucumis</taxon>
    </lineage>
</organism>
<comment type="caution">
    <text evidence="9">The sequence shown here is derived from an EMBL/GenBank/DDBJ whole genome shotgun (WGS) entry which is preliminary data.</text>
</comment>
<dbReference type="GO" id="GO:0016471">
    <property type="term" value="C:vacuolar proton-transporting V-type ATPase complex"/>
    <property type="evidence" value="ECO:0007669"/>
    <property type="project" value="TreeGrafter"/>
</dbReference>
<accession>A0A5D3BPI5</accession>
<reference evidence="9 10" key="1">
    <citation type="submission" date="2019-08" db="EMBL/GenBank/DDBJ databases">
        <title>Draft genome sequences of two oriental melons (Cucumis melo L. var makuwa).</title>
        <authorList>
            <person name="Kwon S.-Y."/>
        </authorList>
    </citation>
    <scope>NUCLEOTIDE SEQUENCE [LARGE SCALE GENOMIC DNA]</scope>
    <source>
        <strain evidence="10">cv. Chang Bougi</strain>
        <tissue evidence="9">Leaf</tissue>
    </source>
</reference>
<evidence type="ECO:0000256" key="1">
    <source>
        <dbReference type="ARBA" id="ARBA00004141"/>
    </source>
</evidence>
<evidence type="ECO:0000256" key="7">
    <source>
        <dbReference type="ARBA" id="ARBA00023136"/>
    </source>
</evidence>
<evidence type="ECO:0000256" key="8">
    <source>
        <dbReference type="SAM" id="Coils"/>
    </source>
</evidence>
<gene>
    <name evidence="9" type="ORF">E5676_scaffold602G001670</name>
</gene>
<dbReference type="Proteomes" id="UP000321947">
    <property type="component" value="Unassembled WGS sequence"/>
</dbReference>
<keyword evidence="4" id="KW-0812">Transmembrane</keyword>
<evidence type="ECO:0000256" key="6">
    <source>
        <dbReference type="ARBA" id="ARBA00023065"/>
    </source>
</evidence>
<comment type="subcellular location">
    <subcellularLocation>
        <location evidence="1">Membrane</location>
        <topology evidence="1">Multi-pass membrane protein</topology>
    </subcellularLocation>
</comment>
<dbReference type="GO" id="GO:0046961">
    <property type="term" value="F:proton-transporting ATPase activity, rotational mechanism"/>
    <property type="evidence" value="ECO:0007669"/>
    <property type="project" value="InterPro"/>
</dbReference>
<dbReference type="EMBL" id="SSTD01016371">
    <property type="protein sequence ID" value="TYK00978.1"/>
    <property type="molecule type" value="Genomic_DNA"/>
</dbReference>
<dbReference type="PANTHER" id="PTHR11629">
    <property type="entry name" value="VACUOLAR PROTON ATPASES"/>
    <property type="match status" value="1"/>
</dbReference>
<proteinExistence type="inferred from homology"/>
<name>A0A5D3BPI5_CUCMM</name>
<dbReference type="PANTHER" id="PTHR11629:SF63">
    <property type="entry name" value="V-TYPE PROTON ATPASE SUBUNIT A"/>
    <property type="match status" value="1"/>
</dbReference>
<evidence type="ECO:0000256" key="2">
    <source>
        <dbReference type="ARBA" id="ARBA00009904"/>
    </source>
</evidence>
<keyword evidence="7" id="KW-0472">Membrane</keyword>
<keyword evidence="5" id="KW-1133">Transmembrane helix</keyword>
<dbReference type="InterPro" id="IPR002490">
    <property type="entry name" value="V-ATPase_116kDa_su"/>
</dbReference>
<dbReference type="GO" id="GO:0033179">
    <property type="term" value="C:proton-transporting V-type ATPase, V0 domain"/>
    <property type="evidence" value="ECO:0007669"/>
    <property type="project" value="InterPro"/>
</dbReference>
<dbReference type="GO" id="GO:0051117">
    <property type="term" value="F:ATPase binding"/>
    <property type="evidence" value="ECO:0007669"/>
    <property type="project" value="TreeGrafter"/>
</dbReference>
<dbReference type="GO" id="GO:0007035">
    <property type="term" value="P:vacuolar acidification"/>
    <property type="evidence" value="ECO:0007669"/>
    <property type="project" value="TreeGrafter"/>
</dbReference>
<keyword evidence="8" id="KW-0175">Coiled coil</keyword>
<keyword evidence="3" id="KW-0813">Transport</keyword>
<evidence type="ECO:0000313" key="9">
    <source>
        <dbReference type="EMBL" id="TYK00978.1"/>
    </source>
</evidence>
<evidence type="ECO:0000313" key="10">
    <source>
        <dbReference type="Proteomes" id="UP000321947"/>
    </source>
</evidence>
<comment type="similarity">
    <text evidence="2">Belongs to the V-ATPase 116 kDa subunit family.</text>
</comment>
<keyword evidence="6" id="KW-0406">Ion transport</keyword>
<evidence type="ECO:0000256" key="3">
    <source>
        <dbReference type="ARBA" id="ARBA00022448"/>
    </source>
</evidence>
<evidence type="ECO:0000256" key="4">
    <source>
        <dbReference type="ARBA" id="ARBA00022692"/>
    </source>
</evidence>
<feature type="coiled-coil region" evidence="8">
    <location>
        <begin position="31"/>
        <end position="65"/>
    </location>
</feature>
<evidence type="ECO:0000256" key="5">
    <source>
        <dbReference type="ARBA" id="ARBA00022989"/>
    </source>
</evidence>